<accession>A0AAN6Y163</accession>
<dbReference type="InterPro" id="IPR013022">
    <property type="entry name" value="Xyl_isomerase-like_TIM-brl"/>
</dbReference>
<dbReference type="InterPro" id="IPR036237">
    <property type="entry name" value="Xyl_isomerase-like_sf"/>
</dbReference>
<dbReference type="Gene3D" id="3.20.20.150">
    <property type="entry name" value="Divalent-metal-dependent TIM barrel enzymes"/>
    <property type="match status" value="1"/>
</dbReference>
<reference evidence="2" key="2">
    <citation type="submission" date="2023-05" db="EMBL/GenBank/DDBJ databases">
        <authorList>
            <consortium name="Lawrence Berkeley National Laboratory"/>
            <person name="Steindorff A."/>
            <person name="Hensen N."/>
            <person name="Bonometti L."/>
            <person name="Westerberg I."/>
            <person name="Brannstrom I.O."/>
            <person name="Guillou S."/>
            <person name="Cros-Aarteil S."/>
            <person name="Calhoun S."/>
            <person name="Haridas S."/>
            <person name="Kuo A."/>
            <person name="Mondo S."/>
            <person name="Pangilinan J."/>
            <person name="Riley R."/>
            <person name="Labutti K."/>
            <person name="Andreopoulos B."/>
            <person name="Lipzen A."/>
            <person name="Chen C."/>
            <person name="Yanf M."/>
            <person name="Daum C."/>
            <person name="Ng V."/>
            <person name="Clum A."/>
            <person name="Ohm R."/>
            <person name="Martin F."/>
            <person name="Silar P."/>
            <person name="Natvig D."/>
            <person name="Lalanne C."/>
            <person name="Gautier V."/>
            <person name="Ament-Velasquez S.L."/>
            <person name="Kruys A."/>
            <person name="Hutchinson M.I."/>
            <person name="Powell A.J."/>
            <person name="Barry K."/>
            <person name="Miller A.N."/>
            <person name="Grigoriev I.V."/>
            <person name="Debuchy R."/>
            <person name="Gladieux P."/>
            <person name="Thoren M.H."/>
            <person name="Johannesson H."/>
        </authorList>
    </citation>
    <scope>NUCLEOTIDE SEQUENCE</scope>
    <source>
        <strain evidence="2">PSN293</strain>
    </source>
</reference>
<proteinExistence type="predicted"/>
<evidence type="ECO:0000313" key="2">
    <source>
        <dbReference type="EMBL" id="KAK4210539.1"/>
    </source>
</evidence>
<sequence length="375" mass="42431">MPCKLAIPTMSLGHCWAGHSLDTKLDAAKSCGYQGVEVSYEDIVGVALKQLPHLGGHHHLHHHHVGDKPLELRFQLPPFDLRAAASTIKAMCKDRDLEIISLQPFPEYEGLIDAQEQESRFDLLLVWIGLARALGTDLIMVPANSLPKAEVTSDLDRLAQDFQRACDAPQSQEDPPMHFAYEPRVSATYIDRWEYAWDLVERVDRPGFGLCLDTFHLAAVYFGDPSSPSGCLPDGAKPLKMSMDRLVRKLGKYHHHQGHRDKVFLVQMGDARRLDEPLYASADCDPEQRPSTTWSRDYRLFYREEPRGAFLPIREVADAIFNGVRYEGWVSLELFNKRMGCGDPNVPADLAQRGLDSWHRLTSDMGWWPPLPQPV</sequence>
<keyword evidence="3" id="KW-1185">Reference proteome</keyword>
<reference evidence="2" key="1">
    <citation type="journal article" date="2023" name="Mol. Phylogenet. Evol.">
        <title>Genome-scale phylogeny and comparative genomics of the fungal order Sordariales.</title>
        <authorList>
            <person name="Hensen N."/>
            <person name="Bonometti L."/>
            <person name="Westerberg I."/>
            <person name="Brannstrom I.O."/>
            <person name="Guillou S."/>
            <person name="Cros-Aarteil S."/>
            <person name="Calhoun S."/>
            <person name="Haridas S."/>
            <person name="Kuo A."/>
            <person name="Mondo S."/>
            <person name="Pangilinan J."/>
            <person name="Riley R."/>
            <person name="LaButti K."/>
            <person name="Andreopoulos B."/>
            <person name="Lipzen A."/>
            <person name="Chen C."/>
            <person name="Yan M."/>
            <person name="Daum C."/>
            <person name="Ng V."/>
            <person name="Clum A."/>
            <person name="Steindorff A."/>
            <person name="Ohm R.A."/>
            <person name="Martin F."/>
            <person name="Silar P."/>
            <person name="Natvig D.O."/>
            <person name="Lalanne C."/>
            <person name="Gautier V."/>
            <person name="Ament-Velasquez S.L."/>
            <person name="Kruys A."/>
            <person name="Hutchinson M.I."/>
            <person name="Powell A.J."/>
            <person name="Barry K."/>
            <person name="Miller A.N."/>
            <person name="Grigoriev I.V."/>
            <person name="Debuchy R."/>
            <person name="Gladieux P."/>
            <person name="Hiltunen Thoren M."/>
            <person name="Johannesson H."/>
        </authorList>
    </citation>
    <scope>NUCLEOTIDE SEQUENCE</scope>
    <source>
        <strain evidence="2">PSN293</strain>
    </source>
</reference>
<dbReference type="AlphaFoldDB" id="A0AAN6Y163"/>
<dbReference type="Pfam" id="PF01261">
    <property type="entry name" value="AP_endonuc_2"/>
    <property type="match status" value="1"/>
</dbReference>
<comment type="caution">
    <text evidence="2">The sequence shown here is derived from an EMBL/GenBank/DDBJ whole genome shotgun (WGS) entry which is preliminary data.</text>
</comment>
<protein>
    <submittedName>
        <fullName evidence="2">Quinate-4</fullName>
    </submittedName>
</protein>
<evidence type="ECO:0000313" key="3">
    <source>
        <dbReference type="Proteomes" id="UP001301769"/>
    </source>
</evidence>
<dbReference type="EMBL" id="MU858172">
    <property type="protein sequence ID" value="KAK4210539.1"/>
    <property type="molecule type" value="Genomic_DNA"/>
</dbReference>
<dbReference type="InterPro" id="IPR050312">
    <property type="entry name" value="IolE/XylAMocC-like"/>
</dbReference>
<organism evidence="2 3">
    <name type="scientific">Rhypophila decipiens</name>
    <dbReference type="NCBI Taxonomy" id="261697"/>
    <lineage>
        <taxon>Eukaryota</taxon>
        <taxon>Fungi</taxon>
        <taxon>Dikarya</taxon>
        <taxon>Ascomycota</taxon>
        <taxon>Pezizomycotina</taxon>
        <taxon>Sordariomycetes</taxon>
        <taxon>Sordariomycetidae</taxon>
        <taxon>Sordariales</taxon>
        <taxon>Naviculisporaceae</taxon>
        <taxon>Rhypophila</taxon>
    </lineage>
</organism>
<dbReference type="PANTHER" id="PTHR12110:SF21">
    <property type="entry name" value="XYLOSE ISOMERASE-LIKE TIM BARREL DOMAIN-CONTAINING PROTEIN"/>
    <property type="match status" value="1"/>
</dbReference>
<dbReference type="PANTHER" id="PTHR12110">
    <property type="entry name" value="HYDROXYPYRUVATE ISOMERASE"/>
    <property type="match status" value="1"/>
</dbReference>
<evidence type="ECO:0000259" key="1">
    <source>
        <dbReference type="Pfam" id="PF01261"/>
    </source>
</evidence>
<feature type="domain" description="Xylose isomerase-like TIM barrel" evidence="1">
    <location>
        <begin position="26"/>
        <end position="355"/>
    </location>
</feature>
<gene>
    <name evidence="2" type="ORF">QBC37DRAFT_428615</name>
</gene>
<dbReference type="SUPFAM" id="SSF51658">
    <property type="entry name" value="Xylose isomerase-like"/>
    <property type="match status" value="1"/>
</dbReference>
<name>A0AAN6Y163_9PEZI</name>
<dbReference type="Proteomes" id="UP001301769">
    <property type="component" value="Unassembled WGS sequence"/>
</dbReference>